<name>A0A4R1BUP6_9ACTN</name>
<gene>
    <name evidence="1" type="ORF">EPD65_14575</name>
</gene>
<dbReference type="RefSeq" id="WP_131585402.1">
    <property type="nucleotide sequence ID" value="NZ_SJZJ01000031.1"/>
</dbReference>
<keyword evidence="2" id="KW-1185">Reference proteome</keyword>
<organism evidence="1 2">
    <name type="scientific">Nocardioides jejuensis</name>
    <dbReference type="NCBI Taxonomy" id="2502782"/>
    <lineage>
        <taxon>Bacteria</taxon>
        <taxon>Bacillati</taxon>
        <taxon>Actinomycetota</taxon>
        <taxon>Actinomycetes</taxon>
        <taxon>Propionibacteriales</taxon>
        <taxon>Nocardioidaceae</taxon>
        <taxon>Nocardioides</taxon>
    </lineage>
</organism>
<dbReference type="OrthoDB" id="5380150at2"/>
<accession>A0A4R1BUP6</accession>
<dbReference type="EMBL" id="SJZJ01000031">
    <property type="protein sequence ID" value="TCJ21649.1"/>
    <property type="molecule type" value="Genomic_DNA"/>
</dbReference>
<dbReference type="Proteomes" id="UP000295453">
    <property type="component" value="Unassembled WGS sequence"/>
</dbReference>
<protein>
    <submittedName>
        <fullName evidence="1">Uncharacterized protein</fullName>
    </submittedName>
</protein>
<reference evidence="1 2" key="1">
    <citation type="submission" date="2019-03" db="EMBL/GenBank/DDBJ databases">
        <authorList>
            <person name="Kim M.K.M."/>
        </authorList>
    </citation>
    <scope>NUCLEOTIDE SEQUENCE [LARGE SCALE GENOMIC DNA]</scope>
    <source>
        <strain evidence="1 2">18JY15-6</strain>
    </source>
</reference>
<evidence type="ECO:0000313" key="1">
    <source>
        <dbReference type="EMBL" id="TCJ21649.1"/>
    </source>
</evidence>
<sequence length="198" mass="22398">MTAFDRYWPQTGVWEVTTERGTRQILDLDENIWMRVPGEHSATPYPTDRQWQRLAAFASGALGPDQFGEVWVGRPLRIWRTLDEWWTTTWVTAVREMFEDEVPPPSPIYLSSRTRGVLDGWSVRGGDIPAYGEGPSIEDAMDDYIQGLCDWLAEPGVLGSSRLARRWKADSEAAGSVRAHVAALLADDIARFEGREDE</sequence>
<proteinExistence type="predicted"/>
<comment type="caution">
    <text evidence="1">The sequence shown here is derived from an EMBL/GenBank/DDBJ whole genome shotgun (WGS) entry which is preliminary data.</text>
</comment>
<dbReference type="AlphaFoldDB" id="A0A4R1BUP6"/>
<evidence type="ECO:0000313" key="2">
    <source>
        <dbReference type="Proteomes" id="UP000295453"/>
    </source>
</evidence>